<dbReference type="AlphaFoldDB" id="A0A3N5ADE7"/>
<dbReference type="InterPro" id="IPR011335">
    <property type="entry name" value="Restrct_endonuc-II-like"/>
</dbReference>
<dbReference type="GO" id="GO:0008821">
    <property type="term" value="F:crossover junction DNA endonuclease activity"/>
    <property type="evidence" value="ECO:0007669"/>
    <property type="project" value="UniProtKB-EC"/>
</dbReference>
<protein>
    <submittedName>
        <fullName evidence="2">Holliday junction resolvase</fullName>
    </submittedName>
</protein>
<dbReference type="OrthoDB" id="1726352at2"/>
<name>A0A3N5ADE7_9THEO</name>
<dbReference type="SUPFAM" id="SSF52980">
    <property type="entry name" value="Restriction endonuclease-like"/>
    <property type="match status" value="1"/>
</dbReference>
<comment type="caution">
    <text evidence="2">The sequence shown here is derived from an EMBL/GenBank/DDBJ whole genome shotgun (WGS) entry which is preliminary data.</text>
</comment>
<proteinExistence type="predicted"/>
<evidence type="ECO:0000256" key="1">
    <source>
        <dbReference type="ARBA" id="ARBA00029354"/>
    </source>
</evidence>
<dbReference type="GO" id="GO:0003676">
    <property type="term" value="F:nucleic acid binding"/>
    <property type="evidence" value="ECO:0007669"/>
    <property type="project" value="InterPro"/>
</dbReference>
<dbReference type="InterPro" id="IPR011856">
    <property type="entry name" value="tRNA_endonuc-like_dom_sf"/>
</dbReference>
<dbReference type="Proteomes" id="UP000282654">
    <property type="component" value="Unassembled WGS sequence"/>
</dbReference>
<dbReference type="Gene3D" id="3.40.1350.10">
    <property type="match status" value="1"/>
</dbReference>
<organism evidence="2 3">
    <name type="scientific">Thermodesulfitimonas autotrophica</name>
    <dbReference type="NCBI Taxonomy" id="1894989"/>
    <lineage>
        <taxon>Bacteria</taxon>
        <taxon>Bacillati</taxon>
        <taxon>Bacillota</taxon>
        <taxon>Clostridia</taxon>
        <taxon>Thermoanaerobacterales</taxon>
        <taxon>Thermoanaerobacteraceae</taxon>
        <taxon>Thermodesulfitimonas</taxon>
    </lineage>
</organism>
<gene>
    <name evidence="2" type="ORF">EDD75_2231</name>
</gene>
<dbReference type="Pfam" id="PF01870">
    <property type="entry name" value="Hjc"/>
    <property type="match status" value="1"/>
</dbReference>
<comment type="catalytic activity">
    <reaction evidence="1">
        <text>Endonucleolytic cleavage at a junction such as a reciprocal single-stranded crossover between two homologous DNA duplexes (Holliday junction).</text>
        <dbReference type="EC" id="3.1.21.10"/>
    </reaction>
</comment>
<keyword evidence="3" id="KW-1185">Reference proteome</keyword>
<dbReference type="RefSeq" id="WP_123932084.1">
    <property type="nucleotide sequence ID" value="NZ_RKRE01000004.1"/>
</dbReference>
<dbReference type="InterPro" id="IPR002732">
    <property type="entry name" value="Hjc"/>
</dbReference>
<evidence type="ECO:0000313" key="2">
    <source>
        <dbReference type="EMBL" id="RPF42010.1"/>
    </source>
</evidence>
<dbReference type="EMBL" id="RKRE01000004">
    <property type="protein sequence ID" value="RPF42010.1"/>
    <property type="molecule type" value="Genomic_DNA"/>
</dbReference>
<accession>A0A3N5ADE7</accession>
<sequence>MPKNYRRGYRAELEAKKRLEAEGFAVIRAAGSKSPFDLVALDGEVVRFVQVKRVKSGNGGLAKVLRELEVVSVPPCARKEIWLWRDREGFVERRVAR</sequence>
<reference evidence="2 3" key="1">
    <citation type="submission" date="2018-11" db="EMBL/GenBank/DDBJ databases">
        <title>Genomic Encyclopedia of Type Strains, Phase IV (KMG-IV): sequencing the most valuable type-strain genomes for metagenomic binning, comparative biology and taxonomic classification.</title>
        <authorList>
            <person name="Goeker M."/>
        </authorList>
    </citation>
    <scope>NUCLEOTIDE SEQUENCE [LARGE SCALE GENOMIC DNA]</scope>
    <source>
        <strain evidence="2 3">DSM 102936</strain>
    </source>
</reference>
<evidence type="ECO:0000313" key="3">
    <source>
        <dbReference type="Proteomes" id="UP000282654"/>
    </source>
</evidence>